<keyword evidence="2" id="KW-0863">Zinc-finger</keyword>
<comment type="caution">
    <text evidence="5">The sequence shown here is derived from an EMBL/GenBank/DDBJ whole genome shotgun (WGS) entry which is preliminary data.</text>
</comment>
<evidence type="ECO:0000256" key="1">
    <source>
        <dbReference type="ARBA" id="ARBA00022723"/>
    </source>
</evidence>
<dbReference type="InterPro" id="IPR007588">
    <property type="entry name" value="Znf_FLYWCH"/>
</dbReference>
<feature type="domain" description="FLYWCH-type" evidence="4">
    <location>
        <begin position="300"/>
        <end position="359"/>
    </location>
</feature>
<dbReference type="Pfam" id="PF04500">
    <property type="entry name" value="FLYWCH"/>
    <property type="match status" value="3"/>
</dbReference>
<protein>
    <recommendedName>
        <fullName evidence="4">FLYWCH-type domain-containing protein</fullName>
    </recommendedName>
</protein>
<evidence type="ECO:0000313" key="6">
    <source>
        <dbReference type="Proteomes" id="UP001497472"/>
    </source>
</evidence>
<keyword evidence="1" id="KW-0479">Metal-binding</keyword>
<proteinExistence type="predicted"/>
<dbReference type="AlphaFoldDB" id="A0AAV1J7C0"/>
<name>A0AAV1J7C0_9NEOP</name>
<evidence type="ECO:0000313" key="5">
    <source>
        <dbReference type="EMBL" id="CAK1543865.1"/>
    </source>
</evidence>
<dbReference type="Gene3D" id="2.20.25.240">
    <property type="match status" value="3"/>
</dbReference>
<dbReference type="GO" id="GO:0008270">
    <property type="term" value="F:zinc ion binding"/>
    <property type="evidence" value="ECO:0007669"/>
    <property type="project" value="UniProtKB-KW"/>
</dbReference>
<evidence type="ECO:0000256" key="2">
    <source>
        <dbReference type="ARBA" id="ARBA00022771"/>
    </source>
</evidence>
<feature type="domain" description="FLYWCH-type" evidence="4">
    <location>
        <begin position="238"/>
        <end position="292"/>
    </location>
</feature>
<accession>A0AAV1J7C0</accession>
<sequence length="372" mass="43106">MTFDQGLILGRATALGPQRPALPTLITLTGNKQILLYDQHTYSFPSQVKRYGHLYCSRRLRANCKARVKLCKDGVTIVPLVIDHTHPPPFVKRLPSGHYAYFGKVNEDHFLEFRDDYVATMKDKFQKLLDNMVTRKKNSIHYINESRYRDLMAELKEVKASKNKSFEDYKLLSNYDILEVNGKERLIQPKDVDDSIKFYVKTDELFSVLHTIHLLFQHADLDKMGLNIKRSAAGYACFTQSQKGNTMLLFGNYRYSKQIVCKKFIRWVCSTNYSKGCRALIKTTGSSIIETKGYTQQAIFTTSQKGKILLLYNNFTYYKQTECKSFVRWVCSTHLHKGCRAIVKTRSSDIIFIGGCHNHDASELLRNKKYWH</sequence>
<feature type="domain" description="FLYWCH-type" evidence="4">
    <location>
        <begin position="30"/>
        <end position="86"/>
    </location>
</feature>
<reference evidence="5 6" key="1">
    <citation type="submission" date="2023-11" db="EMBL/GenBank/DDBJ databases">
        <authorList>
            <person name="Okamura Y."/>
        </authorList>
    </citation>
    <scope>NUCLEOTIDE SEQUENCE [LARGE SCALE GENOMIC DNA]</scope>
</reference>
<dbReference type="Proteomes" id="UP001497472">
    <property type="component" value="Unassembled WGS sequence"/>
</dbReference>
<keyword evidence="6" id="KW-1185">Reference proteome</keyword>
<organism evidence="5 6">
    <name type="scientific">Leptosia nina</name>
    <dbReference type="NCBI Taxonomy" id="320188"/>
    <lineage>
        <taxon>Eukaryota</taxon>
        <taxon>Metazoa</taxon>
        <taxon>Ecdysozoa</taxon>
        <taxon>Arthropoda</taxon>
        <taxon>Hexapoda</taxon>
        <taxon>Insecta</taxon>
        <taxon>Pterygota</taxon>
        <taxon>Neoptera</taxon>
        <taxon>Endopterygota</taxon>
        <taxon>Lepidoptera</taxon>
        <taxon>Glossata</taxon>
        <taxon>Ditrysia</taxon>
        <taxon>Papilionoidea</taxon>
        <taxon>Pieridae</taxon>
        <taxon>Pierinae</taxon>
        <taxon>Leptosia</taxon>
    </lineage>
</organism>
<evidence type="ECO:0000256" key="3">
    <source>
        <dbReference type="ARBA" id="ARBA00022833"/>
    </source>
</evidence>
<keyword evidence="3" id="KW-0862">Zinc</keyword>
<gene>
    <name evidence="5" type="ORF">LNINA_LOCUS3655</name>
</gene>
<evidence type="ECO:0000259" key="4">
    <source>
        <dbReference type="Pfam" id="PF04500"/>
    </source>
</evidence>
<dbReference type="EMBL" id="CAVLEF010000005">
    <property type="protein sequence ID" value="CAK1543865.1"/>
    <property type="molecule type" value="Genomic_DNA"/>
</dbReference>